<sequence length="833" mass="90915">MSLLQHQDFAIYRIRSRYLHCVRDGVGDRLIHVNPLTAPGFRNAGWGNPSEIKRQNSPPIGLNTEYFSASARERFAQLHDQDVAETQNPVETGLGAGGFGGIGLGAGLGGLGSALGEKKETTEGAEEEFAPGRVPMTDKIAMPLRPPTREEDLSSDSDSEPEPEEESMHQLKFSKVPIRGRSDSSPIPSVRTGAPGFSGTPKSALEGTRLRAGSHGTFEFARHNAVKQQEARRKVHMRMDSDSEMSEAQRLRISVSSSDIGGLGQGVGFGDDAGDDSDISDTLSSEFTETVDSNPSVMRPGNFLGGPFGGGQSARQGRLLGVPGSPAIGTLHELPPARPISMVQPVSLLTQMLKGDAPDNPLYQYSIHSGQGELKPINLKVYFPVKKDPLTPITIALRREERQAEGGIRETTVVNAIGFCLYTYVEEGLEPKLDKDQYNVNKWIMRMVDDGEPDMDFPPLERNKPINTFVVRDRRGVQRGPSEFAICLADPQQVEENERLTPVPKPPPGGVGAPISLGVQAAMVPPNTAVSEKPALQRPGTADTNTSITMAPPSSAVTTRQGPTRILRIFMNTVDDFAKSAGISVTSDTTFTEALELICRKKHLNKNDFVLKIFGTTTIMTGEMTVDQLGEDQDLELIRRSTRDHGVDGRQDRSESFSSILRQVDSGPAASFASSVGISGFIGEEGVEKEKKKKEKKKGYHGIQVAGGQDLLGSINYQKFTVWRRQPMSFINRHERTLAIDGEYVHIMPSDAKTLFETPKTTSLHISSIIGCKVSRKAPSNFKIAVLKSEPREIKSYDFEAVNAEQAAEIVTALKEKIETYRLDNPGDPSKRR</sequence>
<evidence type="ECO:0000259" key="3">
    <source>
        <dbReference type="Pfam" id="PF16978"/>
    </source>
</evidence>
<feature type="region of interest" description="Disordered" evidence="2">
    <location>
        <begin position="288"/>
        <end position="318"/>
    </location>
</feature>
<feature type="domain" description="SIN1-type PH" evidence="4">
    <location>
        <begin position="716"/>
        <end position="819"/>
    </location>
</feature>
<evidence type="ECO:0000313" key="5">
    <source>
        <dbReference type="EMBL" id="RPA71623.1"/>
    </source>
</evidence>
<dbReference type="InterPro" id="IPR031313">
    <property type="entry name" value="Sin1_PH_dom"/>
</dbReference>
<dbReference type="AlphaFoldDB" id="A0A3N4HAW3"/>
<evidence type="ECO:0000259" key="4">
    <source>
        <dbReference type="Pfam" id="PF16979"/>
    </source>
</evidence>
<feature type="region of interest" description="Disordered" evidence="2">
    <location>
        <begin position="531"/>
        <end position="560"/>
    </location>
</feature>
<dbReference type="GO" id="GO:0038203">
    <property type="term" value="P:TORC2 signaling"/>
    <property type="evidence" value="ECO:0007669"/>
    <property type="project" value="TreeGrafter"/>
</dbReference>
<feature type="region of interest" description="Disordered" evidence="2">
    <location>
        <begin position="114"/>
        <end position="205"/>
    </location>
</feature>
<dbReference type="STRING" id="1160509.A0A3N4HAW3"/>
<dbReference type="Pfam" id="PF16978">
    <property type="entry name" value="CRIM"/>
    <property type="match status" value="1"/>
</dbReference>
<name>A0A3N4HAW3_ASCIM</name>
<evidence type="ECO:0000256" key="2">
    <source>
        <dbReference type="SAM" id="MobiDB-lite"/>
    </source>
</evidence>
<reference evidence="5 6" key="1">
    <citation type="journal article" date="2018" name="Nat. Ecol. Evol.">
        <title>Pezizomycetes genomes reveal the molecular basis of ectomycorrhizal truffle lifestyle.</title>
        <authorList>
            <person name="Murat C."/>
            <person name="Payen T."/>
            <person name="Noel B."/>
            <person name="Kuo A."/>
            <person name="Morin E."/>
            <person name="Chen J."/>
            <person name="Kohler A."/>
            <person name="Krizsan K."/>
            <person name="Balestrini R."/>
            <person name="Da Silva C."/>
            <person name="Montanini B."/>
            <person name="Hainaut M."/>
            <person name="Levati E."/>
            <person name="Barry K.W."/>
            <person name="Belfiori B."/>
            <person name="Cichocki N."/>
            <person name="Clum A."/>
            <person name="Dockter R.B."/>
            <person name="Fauchery L."/>
            <person name="Guy J."/>
            <person name="Iotti M."/>
            <person name="Le Tacon F."/>
            <person name="Lindquist E.A."/>
            <person name="Lipzen A."/>
            <person name="Malagnac F."/>
            <person name="Mello A."/>
            <person name="Molinier V."/>
            <person name="Miyauchi S."/>
            <person name="Poulain J."/>
            <person name="Riccioni C."/>
            <person name="Rubini A."/>
            <person name="Sitrit Y."/>
            <person name="Splivallo R."/>
            <person name="Traeger S."/>
            <person name="Wang M."/>
            <person name="Zifcakova L."/>
            <person name="Wipf D."/>
            <person name="Zambonelli A."/>
            <person name="Paolocci F."/>
            <person name="Nowrousian M."/>
            <person name="Ottonello S."/>
            <person name="Baldrian P."/>
            <person name="Spatafora J.W."/>
            <person name="Henrissat B."/>
            <person name="Nagy L.G."/>
            <person name="Aury J.M."/>
            <person name="Wincker P."/>
            <person name="Grigoriev I.V."/>
            <person name="Bonfante P."/>
            <person name="Martin F.M."/>
        </authorList>
    </citation>
    <scope>NUCLEOTIDE SEQUENCE [LARGE SCALE GENOMIC DNA]</scope>
    <source>
        <strain evidence="5 6">RN42</strain>
    </source>
</reference>
<gene>
    <name evidence="5" type="ORF">BJ508DRAFT_335864</name>
</gene>
<dbReference type="EMBL" id="ML119912">
    <property type="protein sequence ID" value="RPA71623.1"/>
    <property type="molecule type" value="Genomic_DNA"/>
</dbReference>
<feature type="compositionally biased region" description="Acidic residues" evidence="2">
    <location>
        <begin position="153"/>
        <end position="165"/>
    </location>
</feature>
<organism evidence="5 6">
    <name type="scientific">Ascobolus immersus RN42</name>
    <dbReference type="NCBI Taxonomy" id="1160509"/>
    <lineage>
        <taxon>Eukaryota</taxon>
        <taxon>Fungi</taxon>
        <taxon>Dikarya</taxon>
        <taxon>Ascomycota</taxon>
        <taxon>Pezizomycotina</taxon>
        <taxon>Pezizomycetes</taxon>
        <taxon>Pezizales</taxon>
        <taxon>Ascobolaceae</taxon>
        <taxon>Ascobolus</taxon>
    </lineage>
</organism>
<dbReference type="InterPro" id="IPR031567">
    <property type="entry name" value="CRIM_dom"/>
</dbReference>
<feature type="domain" description="CRIM" evidence="3">
    <location>
        <begin position="347"/>
        <end position="498"/>
    </location>
</feature>
<dbReference type="GO" id="GO:0005737">
    <property type="term" value="C:cytoplasm"/>
    <property type="evidence" value="ECO:0007669"/>
    <property type="project" value="TreeGrafter"/>
</dbReference>
<keyword evidence="6" id="KW-1185">Reference proteome</keyword>
<dbReference type="InterPro" id="IPR011993">
    <property type="entry name" value="PH-like_dom_sf"/>
</dbReference>
<dbReference type="PANTHER" id="PTHR13335">
    <property type="entry name" value="TARGET OF RAPAMYCIN COMPLEX 2 SUBUNIT MAPKAP1"/>
    <property type="match status" value="1"/>
</dbReference>
<comment type="similarity">
    <text evidence="1">Belongs to the SIN1 family.</text>
</comment>
<evidence type="ECO:0000313" key="6">
    <source>
        <dbReference type="Proteomes" id="UP000275078"/>
    </source>
</evidence>
<accession>A0A3N4HAW3</accession>
<proteinExistence type="inferred from homology"/>
<evidence type="ECO:0000256" key="1">
    <source>
        <dbReference type="ARBA" id="ARBA00009407"/>
    </source>
</evidence>
<feature type="compositionally biased region" description="Gly residues" evidence="2">
    <location>
        <begin position="303"/>
        <end position="312"/>
    </location>
</feature>
<dbReference type="InterPro" id="IPR008828">
    <property type="entry name" value="Sin1/Avo1"/>
</dbReference>
<dbReference type="OrthoDB" id="241990at2759"/>
<dbReference type="Proteomes" id="UP000275078">
    <property type="component" value="Unassembled WGS sequence"/>
</dbReference>
<protein>
    <submittedName>
        <fullName evidence="5">SIN1-domain-containing protein</fullName>
    </submittedName>
</protein>
<dbReference type="GO" id="GO:0005546">
    <property type="term" value="F:phosphatidylinositol-4,5-bisphosphate binding"/>
    <property type="evidence" value="ECO:0007669"/>
    <property type="project" value="TreeGrafter"/>
</dbReference>
<dbReference type="GO" id="GO:0031932">
    <property type="term" value="C:TORC2 complex"/>
    <property type="evidence" value="ECO:0007669"/>
    <property type="project" value="InterPro"/>
</dbReference>
<dbReference type="Pfam" id="PF16979">
    <property type="entry name" value="SIN1_PH"/>
    <property type="match status" value="1"/>
</dbReference>
<dbReference type="PANTHER" id="PTHR13335:SF1">
    <property type="entry name" value="TARGET OF RAPAMYCIN COMPLEX 2 SUBUNIT MAPKAP1"/>
    <property type="match status" value="1"/>
</dbReference>
<dbReference type="Gene3D" id="2.30.29.30">
    <property type="entry name" value="Pleckstrin-homology domain (PH domain)/Phosphotyrosine-binding domain (PTB)"/>
    <property type="match status" value="1"/>
</dbReference>
<dbReference type="GO" id="GO:0005886">
    <property type="term" value="C:plasma membrane"/>
    <property type="evidence" value="ECO:0007669"/>
    <property type="project" value="TreeGrafter"/>
</dbReference>